<comment type="catalytic activity">
    <reaction evidence="8">
        <text>L-glutamine + H2O = L-glutamate + NH4(+)</text>
        <dbReference type="Rhea" id="RHEA:15889"/>
        <dbReference type="ChEBI" id="CHEBI:15377"/>
        <dbReference type="ChEBI" id="CHEBI:28938"/>
        <dbReference type="ChEBI" id="CHEBI:29985"/>
        <dbReference type="ChEBI" id="CHEBI:58359"/>
    </reaction>
</comment>
<dbReference type="InterPro" id="IPR050472">
    <property type="entry name" value="Anth_synth/Amidotransfase"/>
</dbReference>
<dbReference type="GO" id="GO:0004359">
    <property type="term" value="F:glutaminase activity"/>
    <property type="evidence" value="ECO:0007669"/>
    <property type="project" value="RHEA"/>
</dbReference>
<feature type="domain" description="Carbamoyl-phosphate synthase small subunit N-terminal" evidence="9">
    <location>
        <begin position="4"/>
        <end position="144"/>
    </location>
</feature>
<dbReference type="UniPathway" id="UPA00068">
    <property type="reaction ID" value="UER00171"/>
</dbReference>
<dbReference type="PATRIC" id="fig|1685127.3.peg.58"/>
<dbReference type="InterPro" id="IPR036480">
    <property type="entry name" value="CarbP_synth_ssu_N_sf"/>
</dbReference>
<feature type="binding site" evidence="8">
    <location>
        <position position="264"/>
    </location>
    <ligand>
        <name>L-glutamine</name>
        <dbReference type="ChEBI" id="CHEBI:58359"/>
    </ligand>
</feature>
<evidence type="ECO:0000256" key="4">
    <source>
        <dbReference type="ARBA" id="ARBA00022741"/>
    </source>
</evidence>
<feature type="active site" description="Nucleophile" evidence="8">
    <location>
        <position position="263"/>
    </location>
</feature>
<protein>
    <recommendedName>
        <fullName evidence="8">Carbamoyl phosphate synthase small chain</fullName>
        <ecNumber evidence="8">6.3.5.5</ecNumber>
    </recommendedName>
    <alternativeName>
        <fullName evidence="8">Carbamoyl phosphate synthetase glutamine chain</fullName>
    </alternativeName>
</protein>
<feature type="active site" evidence="8">
    <location>
        <position position="348"/>
    </location>
</feature>
<dbReference type="InterPro" id="IPR017926">
    <property type="entry name" value="GATASE"/>
</dbReference>
<dbReference type="InterPro" id="IPR029062">
    <property type="entry name" value="Class_I_gatase-like"/>
</dbReference>
<dbReference type="PANTHER" id="PTHR43418:SF7">
    <property type="entry name" value="CARBAMOYL-PHOSPHATE SYNTHASE SMALL CHAIN"/>
    <property type="match status" value="1"/>
</dbReference>
<keyword evidence="5 8" id="KW-0067">ATP-binding</keyword>
<dbReference type="Gene3D" id="3.40.50.880">
    <property type="match status" value="1"/>
</dbReference>
<dbReference type="GO" id="GO:0006526">
    <property type="term" value="P:L-arginine biosynthetic process"/>
    <property type="evidence" value="ECO:0007669"/>
    <property type="project" value="UniProtKB-UniRule"/>
</dbReference>
<feature type="binding site" evidence="8">
    <location>
        <position position="307"/>
    </location>
    <ligand>
        <name>L-glutamine</name>
        <dbReference type="ChEBI" id="CHEBI:58359"/>
    </ligand>
</feature>
<comment type="similarity">
    <text evidence="2 8">Belongs to the CarA family.</text>
</comment>
<feature type="active site" evidence="8">
    <location>
        <position position="350"/>
    </location>
</feature>
<feature type="binding site" evidence="8">
    <location>
        <position position="237"/>
    </location>
    <ligand>
        <name>L-glutamine</name>
        <dbReference type="ChEBI" id="CHEBI:58359"/>
    </ligand>
</feature>
<dbReference type="AlphaFoldDB" id="A0A0M0BSC7"/>
<dbReference type="PANTHER" id="PTHR43418">
    <property type="entry name" value="MULTIFUNCTIONAL TRYPTOPHAN BIOSYNTHESIS PROTEIN-RELATED"/>
    <property type="match status" value="1"/>
</dbReference>
<evidence type="ECO:0000256" key="2">
    <source>
        <dbReference type="ARBA" id="ARBA00007800"/>
    </source>
</evidence>
<evidence type="ECO:0000256" key="8">
    <source>
        <dbReference type="HAMAP-Rule" id="MF_01209"/>
    </source>
</evidence>
<dbReference type="EMBL" id="LFWZ01000004">
    <property type="protein sequence ID" value="KON31472.1"/>
    <property type="molecule type" value="Genomic_DNA"/>
</dbReference>
<comment type="function">
    <text evidence="8">Small subunit of the glutamine-dependent carbamoyl phosphate synthetase (CPSase). CPSase catalyzes the formation of carbamoyl phosphate from the ammonia moiety of glutamine, carbonate, and phosphate donated by ATP, constituting the first step of 2 biosynthetic pathways, one leading to arginine and/or urea and the other to pyrimidine nucleotides. The small subunit (glutamine amidotransferase) binds and cleaves glutamine to supply the large subunit with the substrate ammonia.</text>
</comment>
<dbReference type="InterPro" id="IPR002474">
    <property type="entry name" value="CarbamoylP_synth_ssu_N"/>
</dbReference>
<accession>A0A0M0BSC7</accession>
<keyword evidence="3 8" id="KW-0436">Ligase</keyword>
<comment type="pathway">
    <text evidence="1 8">Amino-acid biosynthesis; L-arginine biosynthesis; carbamoyl phosphate from bicarbonate: step 1/1.</text>
</comment>
<comment type="caution">
    <text evidence="10">The sequence shown here is derived from an EMBL/GenBank/DDBJ whole genome shotgun (WGS) entry which is preliminary data.</text>
</comment>
<comment type="catalytic activity">
    <reaction evidence="7 8">
        <text>hydrogencarbonate + L-glutamine + 2 ATP + H2O = carbamoyl phosphate + L-glutamate + 2 ADP + phosphate + 2 H(+)</text>
        <dbReference type="Rhea" id="RHEA:18633"/>
        <dbReference type="ChEBI" id="CHEBI:15377"/>
        <dbReference type="ChEBI" id="CHEBI:15378"/>
        <dbReference type="ChEBI" id="CHEBI:17544"/>
        <dbReference type="ChEBI" id="CHEBI:29985"/>
        <dbReference type="ChEBI" id="CHEBI:30616"/>
        <dbReference type="ChEBI" id="CHEBI:43474"/>
        <dbReference type="ChEBI" id="CHEBI:58228"/>
        <dbReference type="ChEBI" id="CHEBI:58359"/>
        <dbReference type="ChEBI" id="CHEBI:456216"/>
        <dbReference type="EC" id="6.3.5.5"/>
    </reaction>
</comment>
<dbReference type="GO" id="GO:0044205">
    <property type="term" value="P:'de novo' UMP biosynthetic process"/>
    <property type="evidence" value="ECO:0007669"/>
    <property type="project" value="UniProtKB-UniRule"/>
</dbReference>
<feature type="binding site" evidence="8">
    <location>
        <position position="48"/>
    </location>
    <ligand>
        <name>L-glutamine</name>
        <dbReference type="ChEBI" id="CHEBI:58359"/>
    </ligand>
</feature>
<feature type="binding site" evidence="8">
    <location>
        <position position="308"/>
    </location>
    <ligand>
        <name>L-glutamine</name>
        <dbReference type="ChEBI" id="CHEBI:58359"/>
    </ligand>
</feature>
<keyword evidence="8" id="KW-0028">Amino-acid biosynthesis</keyword>
<dbReference type="Pfam" id="PF00988">
    <property type="entry name" value="CPSase_sm_chain"/>
    <property type="match status" value="1"/>
</dbReference>
<dbReference type="NCBIfam" id="NF009475">
    <property type="entry name" value="PRK12838.1"/>
    <property type="match status" value="1"/>
</dbReference>
<dbReference type="SUPFAM" id="SSF52317">
    <property type="entry name" value="Class I glutamine amidotransferase-like"/>
    <property type="match status" value="1"/>
</dbReference>
<dbReference type="CDD" id="cd01744">
    <property type="entry name" value="GATase1_CPSase"/>
    <property type="match status" value="1"/>
</dbReference>
<dbReference type="UniPathway" id="UPA00070">
    <property type="reaction ID" value="UER00115"/>
</dbReference>
<comment type="subunit">
    <text evidence="8">Composed of two chains; the small (or glutamine) chain promotes the hydrolysis of glutamine to ammonia, which is used by the large (or ammonia) chain to synthesize carbamoyl phosphate. Tetramer of heterodimers (alpha,beta)4.</text>
</comment>
<feature type="binding site" evidence="8">
    <location>
        <position position="305"/>
    </location>
    <ligand>
        <name>L-glutamine</name>
        <dbReference type="ChEBI" id="CHEBI:58359"/>
    </ligand>
</feature>
<dbReference type="NCBIfam" id="TIGR01368">
    <property type="entry name" value="CPSaseIIsmall"/>
    <property type="match status" value="1"/>
</dbReference>
<evidence type="ECO:0000256" key="5">
    <source>
        <dbReference type="ARBA" id="ARBA00022840"/>
    </source>
</evidence>
<evidence type="ECO:0000256" key="6">
    <source>
        <dbReference type="ARBA" id="ARBA00022962"/>
    </source>
</evidence>
<evidence type="ECO:0000259" key="9">
    <source>
        <dbReference type="SMART" id="SM01097"/>
    </source>
</evidence>
<dbReference type="SUPFAM" id="SSF52021">
    <property type="entry name" value="Carbamoyl phosphate synthetase, small subunit N-terminal domain"/>
    <property type="match status" value="1"/>
</dbReference>
<proteinExistence type="inferred from homology"/>
<evidence type="ECO:0000313" key="10">
    <source>
        <dbReference type="EMBL" id="KON31472.1"/>
    </source>
</evidence>
<dbReference type="GO" id="GO:0006207">
    <property type="term" value="P:'de novo' pyrimidine nucleobase biosynthetic process"/>
    <property type="evidence" value="ECO:0007669"/>
    <property type="project" value="InterPro"/>
</dbReference>
<gene>
    <name evidence="8" type="primary">carA</name>
    <name evidence="10" type="ORF">AC482_00695</name>
</gene>
<name>A0A0M0BSC7_9ARCH</name>
<dbReference type="PRINTS" id="PR00096">
    <property type="entry name" value="GATASE"/>
</dbReference>
<evidence type="ECO:0000256" key="1">
    <source>
        <dbReference type="ARBA" id="ARBA00005077"/>
    </source>
</evidence>
<dbReference type="PROSITE" id="PS51273">
    <property type="entry name" value="GATASE_TYPE_1"/>
    <property type="match status" value="1"/>
</dbReference>
<dbReference type="SMART" id="SM01097">
    <property type="entry name" value="CPSase_sm_chain"/>
    <property type="match status" value="1"/>
</dbReference>
<dbReference type="InterPro" id="IPR006274">
    <property type="entry name" value="CarbamoylP_synth_ssu"/>
</dbReference>
<dbReference type="Pfam" id="PF00117">
    <property type="entry name" value="GATase"/>
    <property type="match status" value="1"/>
</dbReference>
<dbReference type="PRINTS" id="PR00099">
    <property type="entry name" value="CPSGATASE"/>
</dbReference>
<keyword evidence="8" id="KW-0665">Pyrimidine biosynthesis</keyword>
<dbReference type="GO" id="GO:0006541">
    <property type="term" value="P:glutamine metabolic process"/>
    <property type="evidence" value="ECO:0007669"/>
    <property type="project" value="InterPro"/>
</dbReference>
<keyword evidence="8" id="KW-0055">Arginine biosynthesis</keyword>
<evidence type="ECO:0000256" key="7">
    <source>
        <dbReference type="ARBA" id="ARBA00048816"/>
    </source>
</evidence>
<keyword evidence="6 8" id="KW-0315">Glutamine amidotransferase</keyword>
<feature type="binding site" evidence="8">
    <location>
        <position position="267"/>
    </location>
    <ligand>
        <name>L-glutamine</name>
        <dbReference type="ChEBI" id="CHEBI:58359"/>
    </ligand>
</feature>
<feature type="region of interest" description="CPSase" evidence="8">
    <location>
        <begin position="1"/>
        <end position="186"/>
    </location>
</feature>
<evidence type="ECO:0000256" key="3">
    <source>
        <dbReference type="ARBA" id="ARBA00022598"/>
    </source>
</evidence>
<dbReference type="Gene3D" id="3.50.30.20">
    <property type="entry name" value="Carbamoyl-phosphate synthase small subunit, N-terminal domain"/>
    <property type="match status" value="1"/>
</dbReference>
<feature type="binding site" evidence="8">
    <location>
        <position position="235"/>
    </location>
    <ligand>
        <name>L-glutamine</name>
        <dbReference type="ChEBI" id="CHEBI:58359"/>
    </ligand>
</feature>
<evidence type="ECO:0000313" key="11">
    <source>
        <dbReference type="Proteomes" id="UP000037210"/>
    </source>
</evidence>
<dbReference type="HAMAP" id="MF_01209">
    <property type="entry name" value="CPSase_S_chain"/>
    <property type="match status" value="1"/>
</dbReference>
<dbReference type="GO" id="GO:0004088">
    <property type="term" value="F:carbamoyl-phosphate synthase (glutamine-hydrolyzing) activity"/>
    <property type="evidence" value="ECO:0007669"/>
    <property type="project" value="UniProtKB-UniRule"/>
</dbReference>
<reference evidence="10 11" key="1">
    <citation type="submission" date="2015-06" db="EMBL/GenBank/DDBJ databases">
        <title>New insights into the roles of widespread benthic archaea in carbon and nitrogen cycling.</title>
        <authorList>
            <person name="Lazar C.S."/>
            <person name="Baker B.J."/>
            <person name="Seitz K.W."/>
            <person name="Hyde A.S."/>
            <person name="Dick G.J."/>
            <person name="Hinrichs K.-U."/>
            <person name="Teske A.P."/>
        </authorList>
    </citation>
    <scope>NUCLEOTIDE SEQUENCE [LARGE SCALE GENOMIC DNA]</scope>
    <source>
        <strain evidence="10">DG-45</strain>
    </source>
</reference>
<dbReference type="GO" id="GO:0005524">
    <property type="term" value="F:ATP binding"/>
    <property type="evidence" value="ECO:0007669"/>
    <property type="project" value="UniProtKB-UniRule"/>
</dbReference>
<dbReference type="PRINTS" id="PR00097">
    <property type="entry name" value="ANTSNTHASEII"/>
</dbReference>
<dbReference type="Proteomes" id="UP000037210">
    <property type="component" value="Unassembled WGS sequence"/>
</dbReference>
<organism evidence="10 11">
    <name type="scientific">miscellaneous Crenarchaeota group-15 archaeon DG-45</name>
    <dbReference type="NCBI Taxonomy" id="1685127"/>
    <lineage>
        <taxon>Archaea</taxon>
        <taxon>Candidatus Bathyarchaeota</taxon>
        <taxon>MCG-15</taxon>
    </lineage>
</organism>
<sequence>MGPYEALLALEDGTYFSGFGFGSPSEVSGEVVFNTGMVGYPEALTDPSYHGQILVQTYPLMGNYGVPPRERRDGYGLPWDLESGRIQVRGYAAYSPSARPSHWTSGRTLDGWLAEEGVPAIGGIDTRKLTKKLRMEGTMLGILKVGRGIDSEEVRGRLHGIPDPGRMDLVKEVTIQEPIFHGGDGPEVVVIDCGVKLGIIRSLLLRGASVIRVPYAYAADEILALDPAGVLISNGPGEPKMCVETIEAVGELIEAGLPMMGICLGSQLLALASGGDTYKLKFGHRGQNHPCIDLSSGRCYITSQNHGYAVEGGSLGDTGFEAYFVNANDGTIEGIRHRRRPVFGVQFHPEGSPGPLESEFLFDAFMKEVEACRG</sequence>
<dbReference type="EC" id="6.3.5.5" evidence="8"/>
<dbReference type="InterPro" id="IPR035686">
    <property type="entry name" value="CPSase_GATase1"/>
</dbReference>
<keyword evidence="4 8" id="KW-0547">Nucleotide-binding</keyword>
<comment type="pathway">
    <text evidence="8">Pyrimidine metabolism; UMP biosynthesis via de novo pathway; (S)-dihydroorotate from bicarbonate: step 1/3.</text>
</comment>